<dbReference type="Pfam" id="PF07366">
    <property type="entry name" value="SnoaL"/>
    <property type="match status" value="1"/>
</dbReference>
<keyword evidence="2" id="KW-1185">Reference proteome</keyword>
<dbReference type="Gene3D" id="3.10.450.50">
    <property type="match status" value="1"/>
</dbReference>
<dbReference type="InterPro" id="IPR032710">
    <property type="entry name" value="NTF2-like_dom_sf"/>
</dbReference>
<dbReference type="InterPro" id="IPR009959">
    <property type="entry name" value="Cyclase_SnoaL-like"/>
</dbReference>
<organism evidence="1 2">
    <name type="scientific">Phytohabitans kaempferiae</name>
    <dbReference type="NCBI Taxonomy" id="1620943"/>
    <lineage>
        <taxon>Bacteria</taxon>
        <taxon>Bacillati</taxon>
        <taxon>Actinomycetota</taxon>
        <taxon>Actinomycetes</taxon>
        <taxon>Micromonosporales</taxon>
        <taxon>Micromonosporaceae</taxon>
    </lineage>
</organism>
<protein>
    <submittedName>
        <fullName evidence="1">Ester cyclase</fullName>
    </submittedName>
</protein>
<gene>
    <name evidence="1" type="ORF">ACFFIA_02885</name>
</gene>
<accession>A0ABV6LWI6</accession>
<comment type="caution">
    <text evidence="1">The sequence shown here is derived from an EMBL/GenBank/DDBJ whole genome shotgun (WGS) entry which is preliminary data.</text>
</comment>
<evidence type="ECO:0000313" key="2">
    <source>
        <dbReference type="Proteomes" id="UP001589867"/>
    </source>
</evidence>
<name>A0ABV6LWI6_9ACTN</name>
<dbReference type="Proteomes" id="UP001589867">
    <property type="component" value="Unassembled WGS sequence"/>
</dbReference>
<dbReference type="EMBL" id="JBHLUH010000004">
    <property type="protein sequence ID" value="MFC0526603.1"/>
    <property type="molecule type" value="Genomic_DNA"/>
</dbReference>
<dbReference type="PANTHER" id="PTHR38436:SF1">
    <property type="entry name" value="ESTER CYCLASE"/>
    <property type="match status" value="1"/>
</dbReference>
<dbReference type="RefSeq" id="WP_377244785.1">
    <property type="nucleotide sequence ID" value="NZ_JBHLUH010000004.1"/>
</dbReference>
<sequence length="150" mass="16483">MPTDHQATIKATFERFHHATNSGDLALIETTIDEIFEPDAVFHAPVPSDRTGPEAVKRVWATLLRAFPDIRVTIEDVITAGDKVVLRNTVTGTHRGDYNGLPATGKSVRYDEIFILRFASGRIVESWGVVDMLAQLRQLGAIPAPTQTSS</sequence>
<evidence type="ECO:0000313" key="1">
    <source>
        <dbReference type="EMBL" id="MFC0526603.1"/>
    </source>
</evidence>
<reference evidence="1 2" key="1">
    <citation type="submission" date="2024-09" db="EMBL/GenBank/DDBJ databases">
        <authorList>
            <person name="Sun Q."/>
            <person name="Mori K."/>
        </authorList>
    </citation>
    <scope>NUCLEOTIDE SEQUENCE [LARGE SCALE GENOMIC DNA]</scope>
    <source>
        <strain evidence="1 2">TBRC 3947</strain>
    </source>
</reference>
<proteinExistence type="predicted"/>
<dbReference type="PANTHER" id="PTHR38436">
    <property type="entry name" value="POLYKETIDE CYCLASE SNOAL-LIKE DOMAIN"/>
    <property type="match status" value="1"/>
</dbReference>
<dbReference type="SUPFAM" id="SSF54427">
    <property type="entry name" value="NTF2-like"/>
    <property type="match status" value="1"/>
</dbReference>